<dbReference type="Pfam" id="PF08224">
    <property type="entry name" value="DUF1719"/>
    <property type="match status" value="1"/>
</dbReference>
<evidence type="ECO:0000313" key="1">
    <source>
        <dbReference type="EMBL" id="RLN36227.1"/>
    </source>
</evidence>
<protein>
    <submittedName>
        <fullName evidence="1">Uncharacterized protein</fullName>
    </submittedName>
</protein>
<name>A0A3L6TFL0_PANMI</name>
<gene>
    <name evidence="1" type="ORF">C2845_PM03G02190</name>
</gene>
<proteinExistence type="predicted"/>
<dbReference type="OrthoDB" id="660887at2759"/>
<comment type="caution">
    <text evidence="1">The sequence shown here is derived from an EMBL/GenBank/DDBJ whole genome shotgun (WGS) entry which is preliminary data.</text>
</comment>
<evidence type="ECO:0000313" key="2">
    <source>
        <dbReference type="Proteomes" id="UP000275267"/>
    </source>
</evidence>
<keyword evidence="2" id="KW-1185">Reference proteome</keyword>
<dbReference type="EMBL" id="PQIB02000002">
    <property type="protein sequence ID" value="RLN36227.1"/>
    <property type="molecule type" value="Genomic_DNA"/>
</dbReference>
<dbReference type="InterPro" id="IPR013181">
    <property type="entry name" value="DUF1719"/>
</dbReference>
<dbReference type="SMART" id="SM01157">
    <property type="entry name" value="DUF1719"/>
    <property type="match status" value="1"/>
</dbReference>
<organism evidence="1 2">
    <name type="scientific">Panicum miliaceum</name>
    <name type="common">Proso millet</name>
    <name type="synonym">Broomcorn millet</name>
    <dbReference type="NCBI Taxonomy" id="4540"/>
    <lineage>
        <taxon>Eukaryota</taxon>
        <taxon>Viridiplantae</taxon>
        <taxon>Streptophyta</taxon>
        <taxon>Embryophyta</taxon>
        <taxon>Tracheophyta</taxon>
        <taxon>Spermatophyta</taxon>
        <taxon>Magnoliopsida</taxon>
        <taxon>Liliopsida</taxon>
        <taxon>Poales</taxon>
        <taxon>Poaceae</taxon>
        <taxon>PACMAD clade</taxon>
        <taxon>Panicoideae</taxon>
        <taxon>Panicodae</taxon>
        <taxon>Paniceae</taxon>
        <taxon>Panicinae</taxon>
        <taxon>Panicum</taxon>
        <taxon>Panicum sect. Panicum</taxon>
    </lineage>
</organism>
<dbReference type="Proteomes" id="UP000275267">
    <property type="component" value="Unassembled WGS sequence"/>
</dbReference>
<accession>A0A3L6TFL0</accession>
<reference evidence="2" key="1">
    <citation type="journal article" date="2019" name="Nat. Commun.">
        <title>The genome of broomcorn millet.</title>
        <authorList>
            <person name="Zou C."/>
            <person name="Miki D."/>
            <person name="Li D."/>
            <person name="Tang Q."/>
            <person name="Xiao L."/>
            <person name="Rajput S."/>
            <person name="Deng P."/>
            <person name="Jia W."/>
            <person name="Huang R."/>
            <person name="Zhang M."/>
            <person name="Sun Y."/>
            <person name="Hu J."/>
            <person name="Fu X."/>
            <person name="Schnable P.S."/>
            <person name="Li F."/>
            <person name="Zhang H."/>
            <person name="Feng B."/>
            <person name="Zhu X."/>
            <person name="Liu R."/>
            <person name="Schnable J.C."/>
            <person name="Zhu J.-K."/>
            <person name="Zhang H."/>
        </authorList>
    </citation>
    <scope>NUCLEOTIDE SEQUENCE [LARGE SCALE GENOMIC DNA]</scope>
</reference>
<dbReference type="AlphaFoldDB" id="A0A3L6TFL0"/>
<dbReference type="PANTHER" id="PTHR33377:SF4">
    <property type="entry name" value="OS07G0285800 PROTEIN"/>
    <property type="match status" value="1"/>
</dbReference>
<dbReference type="PANTHER" id="PTHR33377">
    <property type="entry name" value="OS10G0134700 PROTEIN-RELATED"/>
    <property type="match status" value="1"/>
</dbReference>
<sequence length="460" mass="53143">MLGSPVVQEAISRVSSFISSKREEESREHNIERLEMASTELELAIERSGKLPITDVSLLRRRKILKRALQECSDILRRCKLRAQQDQETEQGRAVRHSSFPKRVVCAAKSSIAYFLTSKKDNLSCSDVRRFEWFADCAGKFVRDVEHGCSLRQHTFCNPLVRHLLEGRTLRYEMVQGSHIRDIYMWPLCLENRGVEAELSYQYENFRMPERNFHLRLWLRLSESTDIVGAAVKCLQCLASQFMLAAECAIGELTLLPDLHDISHSNGAPWLGIQDSYTRLTRICRPDPTCCRSNGHERCPDNTVSSELSSKTGEEVISVNFHHYTSAQEHNLRSSTDEGRSRPAPLKVTAGFVPHGMWGDLARNYELEVDERRDENIEQVIEMVRWKTMDRLIRQPGLPYHMTLWQYAHGFAVFQVRSVQKPYRPHHDEDHGHDLDRCKKQRRYIIASYDRGVSKSCHGS</sequence>